<dbReference type="PANTHER" id="PTHR37164:SF1">
    <property type="entry name" value="BACTERIOHEMERYTHRIN"/>
    <property type="match status" value="1"/>
</dbReference>
<dbReference type="RefSeq" id="WP_003485430.1">
    <property type="nucleotide sequence ID" value="NZ_JXSU01000007.1"/>
</dbReference>
<dbReference type="NCBIfam" id="NF033749">
    <property type="entry name" value="bact_hemeryth"/>
    <property type="match status" value="1"/>
</dbReference>
<dbReference type="Proteomes" id="UP000032250">
    <property type="component" value="Unassembled WGS sequence"/>
</dbReference>
<feature type="domain" description="Hemerythrin-like" evidence="4">
    <location>
        <begin position="12"/>
        <end position="126"/>
    </location>
</feature>
<dbReference type="OrthoDB" id="9797092at2"/>
<dbReference type="InterPro" id="IPR050669">
    <property type="entry name" value="Hemerythrin"/>
</dbReference>
<keyword evidence="3" id="KW-0408">Iron</keyword>
<dbReference type="InterPro" id="IPR035938">
    <property type="entry name" value="Hemerythrin-like_sf"/>
</dbReference>
<evidence type="ECO:0000313" key="5">
    <source>
        <dbReference type="EMBL" id="KIS24014.1"/>
    </source>
</evidence>
<dbReference type="PANTHER" id="PTHR37164">
    <property type="entry name" value="BACTERIOHEMERYTHRIN"/>
    <property type="match status" value="1"/>
</dbReference>
<dbReference type="AlphaFoldDB" id="A0A0D1ALK9"/>
<dbReference type="CDD" id="cd12107">
    <property type="entry name" value="Hemerythrin"/>
    <property type="match status" value="1"/>
</dbReference>
<comment type="similarity">
    <text evidence="1">Belongs to the hemerythrin family.</text>
</comment>
<evidence type="ECO:0000256" key="2">
    <source>
        <dbReference type="ARBA" id="ARBA00022723"/>
    </source>
</evidence>
<dbReference type="NCBIfam" id="TIGR02481">
    <property type="entry name" value="hemeryth_dom"/>
    <property type="match status" value="1"/>
</dbReference>
<evidence type="ECO:0000259" key="4">
    <source>
        <dbReference type="Pfam" id="PF01814"/>
    </source>
</evidence>
<dbReference type="EMBL" id="JXSU01000007">
    <property type="protein sequence ID" value="KIS24014.1"/>
    <property type="molecule type" value="Genomic_DNA"/>
</dbReference>
<accession>A0A0D1ALK9</accession>
<dbReference type="GO" id="GO:0046872">
    <property type="term" value="F:metal ion binding"/>
    <property type="evidence" value="ECO:0007669"/>
    <property type="project" value="UniProtKB-KW"/>
</dbReference>
<reference evidence="5 6" key="1">
    <citation type="submission" date="2014-06" db="EMBL/GenBank/DDBJ databases">
        <title>Genome characterization of distinct group I Clostridium botulinum lineages.</title>
        <authorList>
            <person name="Giordani F."/>
            <person name="Anselmo A."/>
            <person name="Fillo S."/>
            <person name="Palozzi A.M."/>
            <person name="Fortunato A."/>
            <person name="Gentile B."/>
            <person name="Ciammaruconi A."/>
            <person name="Anniballi F."/>
            <person name="De Medici D."/>
            <person name="Lista F."/>
        </authorList>
    </citation>
    <scope>NUCLEOTIDE SEQUENCE [LARGE SCALE GENOMIC DNA]</scope>
    <source>
        <strain evidence="5 6">B2 450</strain>
    </source>
</reference>
<dbReference type="Pfam" id="PF01814">
    <property type="entry name" value="Hemerythrin"/>
    <property type="match status" value="1"/>
</dbReference>
<dbReference type="InterPro" id="IPR012312">
    <property type="entry name" value="Hemerythrin-like"/>
</dbReference>
<name>A0A0D1ALK9_CLOBO</name>
<dbReference type="Gene3D" id="1.20.120.50">
    <property type="entry name" value="Hemerythrin-like"/>
    <property type="match status" value="1"/>
</dbReference>
<dbReference type="SUPFAM" id="SSF47188">
    <property type="entry name" value="Hemerythrin-like"/>
    <property type="match status" value="1"/>
</dbReference>
<dbReference type="PATRIC" id="fig|1379739.3.peg.2488"/>
<keyword evidence="2" id="KW-0479">Metal-binding</keyword>
<evidence type="ECO:0000256" key="1">
    <source>
        <dbReference type="ARBA" id="ARBA00010587"/>
    </source>
</evidence>
<protein>
    <submittedName>
        <fullName evidence="5">Bacteriohemerythrin</fullName>
    </submittedName>
</protein>
<evidence type="ECO:0000256" key="3">
    <source>
        <dbReference type="ARBA" id="ARBA00023004"/>
    </source>
</evidence>
<proteinExistence type="inferred from homology"/>
<organism evidence="5 6">
    <name type="scientific">Clostridium botulinum B2 450</name>
    <dbReference type="NCBI Taxonomy" id="1379739"/>
    <lineage>
        <taxon>Bacteria</taxon>
        <taxon>Bacillati</taxon>
        <taxon>Bacillota</taxon>
        <taxon>Clostridia</taxon>
        <taxon>Eubacteriales</taxon>
        <taxon>Clostridiaceae</taxon>
        <taxon>Clostridium</taxon>
    </lineage>
</organism>
<comment type="caution">
    <text evidence="5">The sequence shown here is derived from an EMBL/GenBank/DDBJ whole genome shotgun (WGS) entry which is preliminary data.</text>
</comment>
<evidence type="ECO:0000313" key="6">
    <source>
        <dbReference type="Proteomes" id="UP000032250"/>
    </source>
</evidence>
<sequence>MFEMKDEYRLGIPSIDEEHEKLFEIGERAYKLLKDPYTIDKYDKIVDVISELKDYTAYHFKNEEEYMQSINYKRLFTQKIEHEGFIKRLNELDLDKIDENQDEYIMDVLKFLNNWIINHIVEKDLLIVSK</sequence>
<gene>
    <name evidence="5" type="ORF">N495_10595</name>
</gene>
<dbReference type="InterPro" id="IPR012827">
    <property type="entry name" value="Hemerythrin_metal-bd"/>
</dbReference>
<dbReference type="HOGENOM" id="CLU_086902_2_0_9"/>